<dbReference type="EMBL" id="AQGS01000258">
    <property type="protein sequence ID" value="EPS41065.1"/>
    <property type="molecule type" value="Genomic_DNA"/>
</dbReference>
<reference evidence="4" key="2">
    <citation type="submission" date="2013-04" db="EMBL/GenBank/DDBJ databases">
        <title>Genomic mechanisms accounting for the adaptation to parasitism in nematode-trapping fungi.</title>
        <authorList>
            <person name="Ahren D.G."/>
        </authorList>
    </citation>
    <scope>NUCLEOTIDE SEQUENCE [LARGE SCALE GENOMIC DNA]</scope>
    <source>
        <strain evidence="4">CBS 200.50</strain>
    </source>
</reference>
<keyword evidence="4" id="KW-1185">Reference proteome</keyword>
<evidence type="ECO:0000313" key="4">
    <source>
        <dbReference type="Proteomes" id="UP000015100"/>
    </source>
</evidence>
<dbReference type="HOGENOM" id="CLU_1677826_0_0_1"/>
<proteinExistence type="predicted"/>
<comment type="caution">
    <text evidence="3">The sequence shown here is derived from an EMBL/GenBank/DDBJ whole genome shotgun (WGS) entry which is preliminary data.</text>
</comment>
<reference evidence="3 4" key="1">
    <citation type="journal article" date="2013" name="PLoS Genet.">
        <title>Genomic mechanisms accounting for the adaptation to parasitism in nematode-trapping fungi.</title>
        <authorList>
            <person name="Meerupati T."/>
            <person name="Andersson K.M."/>
            <person name="Friman E."/>
            <person name="Kumar D."/>
            <person name="Tunlid A."/>
            <person name="Ahren D."/>
        </authorList>
    </citation>
    <scope>NUCLEOTIDE SEQUENCE [LARGE SCALE GENOMIC DNA]</scope>
    <source>
        <strain evidence="3 4">CBS 200.50</strain>
    </source>
</reference>
<evidence type="ECO:0000256" key="1">
    <source>
        <dbReference type="SAM" id="MobiDB-lite"/>
    </source>
</evidence>
<gene>
    <name evidence="3" type="ORF">H072_5053</name>
</gene>
<evidence type="ECO:0000313" key="3">
    <source>
        <dbReference type="EMBL" id="EPS41065.1"/>
    </source>
</evidence>
<feature type="compositionally biased region" description="Polar residues" evidence="1">
    <location>
        <begin position="66"/>
        <end position="79"/>
    </location>
</feature>
<feature type="compositionally biased region" description="Basic and acidic residues" evidence="1">
    <location>
        <begin position="93"/>
        <end position="108"/>
    </location>
</feature>
<dbReference type="InterPro" id="IPR054505">
    <property type="entry name" value="Myb_DNA-bind_8"/>
</dbReference>
<organism evidence="3 4">
    <name type="scientific">Dactylellina haptotyla (strain CBS 200.50)</name>
    <name type="common">Nematode-trapping fungus</name>
    <name type="synonym">Monacrosporium haptotylum</name>
    <dbReference type="NCBI Taxonomy" id="1284197"/>
    <lineage>
        <taxon>Eukaryota</taxon>
        <taxon>Fungi</taxon>
        <taxon>Dikarya</taxon>
        <taxon>Ascomycota</taxon>
        <taxon>Pezizomycotina</taxon>
        <taxon>Orbiliomycetes</taxon>
        <taxon>Orbiliales</taxon>
        <taxon>Orbiliaceae</taxon>
        <taxon>Dactylellina</taxon>
    </lineage>
</organism>
<feature type="domain" description="Myb-like DNA-binding" evidence="2">
    <location>
        <begin position="13"/>
        <end position="59"/>
    </location>
</feature>
<feature type="compositionally biased region" description="Basic and acidic residues" evidence="1">
    <location>
        <begin position="119"/>
        <end position="130"/>
    </location>
</feature>
<sequence>MKAMQRFEHQGPFLVSVIKHSELQTVSLTLPVDYGAIGAEHGITAHSAYCRFKNIKDALKLELNNVNTDENISSTTSPTKRNKRGKKQLSPESRAKKAKIEVEKDAKKGSAVNEASGFEVDKLDMEERTFSKRNRGKKPKASFIMENDGSEESEYYE</sequence>
<dbReference type="OrthoDB" id="5427848at2759"/>
<dbReference type="AlphaFoldDB" id="S8ADH8"/>
<name>S8ADH8_DACHA</name>
<dbReference type="Pfam" id="PF22980">
    <property type="entry name" value="Myb_DNA-bind_8"/>
    <property type="match status" value="1"/>
</dbReference>
<protein>
    <recommendedName>
        <fullName evidence="2">Myb-like DNA-binding domain-containing protein</fullName>
    </recommendedName>
</protein>
<evidence type="ECO:0000259" key="2">
    <source>
        <dbReference type="Pfam" id="PF22980"/>
    </source>
</evidence>
<dbReference type="Proteomes" id="UP000015100">
    <property type="component" value="Unassembled WGS sequence"/>
</dbReference>
<feature type="compositionally biased region" description="Basic residues" evidence="1">
    <location>
        <begin position="131"/>
        <end position="140"/>
    </location>
</feature>
<accession>S8ADH8</accession>
<feature type="compositionally biased region" description="Acidic residues" evidence="1">
    <location>
        <begin position="148"/>
        <end position="157"/>
    </location>
</feature>
<feature type="region of interest" description="Disordered" evidence="1">
    <location>
        <begin position="66"/>
        <end position="157"/>
    </location>
</feature>